<accession>A0ABY6KWS1</accession>
<name>A0ABY6KWS1_9ARAC</name>
<sequence>MNHGYTITFLTKRSSTEWHHKGSPSPKKLRITEFAGKDCGQSTKQNWHKVLCNMASSVFLKVWEHPWNRQVFSMFWNMIHTVGEHFQVTS</sequence>
<proteinExistence type="predicted"/>
<dbReference type="EMBL" id="CP092872">
    <property type="protein sequence ID" value="UYV73317.1"/>
    <property type="molecule type" value="Genomic_DNA"/>
</dbReference>
<protein>
    <submittedName>
        <fullName evidence="1">Uncharacterized protein</fullName>
    </submittedName>
</protein>
<keyword evidence="2" id="KW-1185">Reference proteome</keyword>
<reference evidence="1 2" key="1">
    <citation type="submission" date="2022-01" db="EMBL/GenBank/DDBJ databases">
        <title>A chromosomal length assembly of Cordylochernes scorpioides.</title>
        <authorList>
            <person name="Zeh D."/>
            <person name="Zeh J."/>
        </authorList>
    </citation>
    <scope>NUCLEOTIDE SEQUENCE [LARGE SCALE GENOMIC DNA]</scope>
    <source>
        <strain evidence="1">IN4F17</strain>
        <tissue evidence="1">Whole Body</tissue>
    </source>
</reference>
<evidence type="ECO:0000313" key="1">
    <source>
        <dbReference type="EMBL" id="UYV73317.1"/>
    </source>
</evidence>
<dbReference type="Proteomes" id="UP001235939">
    <property type="component" value="Chromosome 10"/>
</dbReference>
<organism evidence="1 2">
    <name type="scientific">Cordylochernes scorpioides</name>
    <dbReference type="NCBI Taxonomy" id="51811"/>
    <lineage>
        <taxon>Eukaryota</taxon>
        <taxon>Metazoa</taxon>
        <taxon>Ecdysozoa</taxon>
        <taxon>Arthropoda</taxon>
        <taxon>Chelicerata</taxon>
        <taxon>Arachnida</taxon>
        <taxon>Pseudoscorpiones</taxon>
        <taxon>Cheliferoidea</taxon>
        <taxon>Chernetidae</taxon>
        <taxon>Cordylochernes</taxon>
    </lineage>
</organism>
<evidence type="ECO:0000313" key="2">
    <source>
        <dbReference type="Proteomes" id="UP001235939"/>
    </source>
</evidence>
<gene>
    <name evidence="1" type="ORF">LAZ67_10002684</name>
</gene>